<dbReference type="EMBL" id="ABEU02000024">
    <property type="protein sequence ID" value="PNR28026.1"/>
    <property type="molecule type" value="Genomic_DNA"/>
</dbReference>
<name>A0A2K1IFH5_PHYPA</name>
<dbReference type="PaxDb" id="3218-PP1S18_42V6.1"/>
<evidence type="ECO:0000313" key="3">
    <source>
        <dbReference type="Proteomes" id="UP000006727"/>
    </source>
</evidence>
<dbReference type="InParanoid" id="A0A2K1IFH5"/>
<protein>
    <submittedName>
        <fullName evidence="1 2">Uncharacterized protein</fullName>
    </submittedName>
</protein>
<reference evidence="1 3" key="1">
    <citation type="journal article" date="2008" name="Science">
        <title>The Physcomitrella genome reveals evolutionary insights into the conquest of land by plants.</title>
        <authorList>
            <person name="Rensing S."/>
            <person name="Lang D."/>
            <person name="Zimmer A."/>
            <person name="Terry A."/>
            <person name="Salamov A."/>
            <person name="Shapiro H."/>
            <person name="Nishiyama T."/>
            <person name="Perroud P.-F."/>
            <person name="Lindquist E."/>
            <person name="Kamisugi Y."/>
            <person name="Tanahashi T."/>
            <person name="Sakakibara K."/>
            <person name="Fujita T."/>
            <person name="Oishi K."/>
            <person name="Shin-I T."/>
            <person name="Kuroki Y."/>
            <person name="Toyoda A."/>
            <person name="Suzuki Y."/>
            <person name="Hashimoto A."/>
            <person name="Yamaguchi K."/>
            <person name="Sugano A."/>
            <person name="Kohara Y."/>
            <person name="Fujiyama A."/>
            <person name="Anterola A."/>
            <person name="Aoki S."/>
            <person name="Ashton N."/>
            <person name="Barbazuk W.B."/>
            <person name="Barker E."/>
            <person name="Bennetzen J."/>
            <person name="Bezanilla M."/>
            <person name="Blankenship R."/>
            <person name="Cho S.H."/>
            <person name="Dutcher S."/>
            <person name="Estelle M."/>
            <person name="Fawcett J.A."/>
            <person name="Gundlach H."/>
            <person name="Hanada K."/>
            <person name="Heyl A."/>
            <person name="Hicks K.A."/>
            <person name="Hugh J."/>
            <person name="Lohr M."/>
            <person name="Mayer K."/>
            <person name="Melkozernov A."/>
            <person name="Murata T."/>
            <person name="Nelson D."/>
            <person name="Pils B."/>
            <person name="Prigge M."/>
            <person name="Reiss B."/>
            <person name="Renner T."/>
            <person name="Rombauts S."/>
            <person name="Rushton P."/>
            <person name="Sanderfoot A."/>
            <person name="Schween G."/>
            <person name="Shiu S.-H."/>
            <person name="Stueber K."/>
            <person name="Theodoulou F.L."/>
            <person name="Tu H."/>
            <person name="Van de Peer Y."/>
            <person name="Verrier P.J."/>
            <person name="Waters E."/>
            <person name="Wood A."/>
            <person name="Yang L."/>
            <person name="Cove D."/>
            <person name="Cuming A."/>
            <person name="Hasebe M."/>
            <person name="Lucas S."/>
            <person name="Mishler D.B."/>
            <person name="Reski R."/>
            <person name="Grigoriev I."/>
            <person name="Quatrano R.S."/>
            <person name="Boore J.L."/>
        </authorList>
    </citation>
    <scope>NUCLEOTIDE SEQUENCE [LARGE SCALE GENOMIC DNA]</scope>
    <source>
        <strain evidence="2 3">cv. Gransden 2004</strain>
    </source>
</reference>
<keyword evidence="3" id="KW-1185">Reference proteome</keyword>
<proteinExistence type="predicted"/>
<dbReference type="AlphaFoldDB" id="A0A2K1IFH5"/>
<reference evidence="2" key="3">
    <citation type="submission" date="2020-12" db="UniProtKB">
        <authorList>
            <consortium name="EnsemblPlants"/>
        </authorList>
    </citation>
    <scope>IDENTIFICATION</scope>
</reference>
<dbReference type="Gramene" id="Pp3c24_4480V3.1">
    <property type="protein sequence ID" value="PAC:32911044.CDS.1"/>
    <property type="gene ID" value="Pp3c24_4480"/>
</dbReference>
<organism evidence="1">
    <name type="scientific">Physcomitrium patens</name>
    <name type="common">Spreading-leaved earth moss</name>
    <name type="synonym">Physcomitrella patens</name>
    <dbReference type="NCBI Taxonomy" id="3218"/>
    <lineage>
        <taxon>Eukaryota</taxon>
        <taxon>Viridiplantae</taxon>
        <taxon>Streptophyta</taxon>
        <taxon>Embryophyta</taxon>
        <taxon>Bryophyta</taxon>
        <taxon>Bryophytina</taxon>
        <taxon>Bryopsida</taxon>
        <taxon>Funariidae</taxon>
        <taxon>Funariales</taxon>
        <taxon>Funariaceae</taxon>
        <taxon>Physcomitrium</taxon>
    </lineage>
</organism>
<dbReference type="EnsemblPlants" id="Pp3c24_4480V3.1">
    <property type="protein sequence ID" value="PAC:32911044.CDS.1"/>
    <property type="gene ID" value="Pp3c24_4480"/>
</dbReference>
<gene>
    <name evidence="1" type="ORF">PHYPA_028618</name>
</gene>
<evidence type="ECO:0000313" key="2">
    <source>
        <dbReference type="EnsemblPlants" id="PAC:32911044.CDS.1"/>
    </source>
</evidence>
<sequence>MPNASEASAQHARSLPLGISILETPRFPCLGVLIPTPWVHAFEKRYMLQFLLLLGQHSFTTSHLADNCSYSQLSTFRASHHVCLQSERSTPLTVDIFF</sequence>
<reference evidence="1 3" key="2">
    <citation type="journal article" date="2018" name="Plant J.">
        <title>The Physcomitrella patens chromosome-scale assembly reveals moss genome structure and evolution.</title>
        <authorList>
            <person name="Lang D."/>
            <person name="Ullrich K.K."/>
            <person name="Murat F."/>
            <person name="Fuchs J."/>
            <person name="Jenkins J."/>
            <person name="Haas F.B."/>
            <person name="Piednoel M."/>
            <person name="Gundlach H."/>
            <person name="Van Bel M."/>
            <person name="Meyberg R."/>
            <person name="Vives C."/>
            <person name="Morata J."/>
            <person name="Symeonidi A."/>
            <person name="Hiss M."/>
            <person name="Muchero W."/>
            <person name="Kamisugi Y."/>
            <person name="Saleh O."/>
            <person name="Blanc G."/>
            <person name="Decker E.L."/>
            <person name="van Gessel N."/>
            <person name="Grimwood J."/>
            <person name="Hayes R.D."/>
            <person name="Graham S.W."/>
            <person name="Gunter L.E."/>
            <person name="McDaniel S.F."/>
            <person name="Hoernstein S.N.W."/>
            <person name="Larsson A."/>
            <person name="Li F.W."/>
            <person name="Perroud P.F."/>
            <person name="Phillips J."/>
            <person name="Ranjan P."/>
            <person name="Rokshar D.S."/>
            <person name="Rothfels C.J."/>
            <person name="Schneider L."/>
            <person name="Shu S."/>
            <person name="Stevenson D.W."/>
            <person name="Thummler F."/>
            <person name="Tillich M."/>
            <person name="Villarreal Aguilar J.C."/>
            <person name="Widiez T."/>
            <person name="Wong G.K."/>
            <person name="Wymore A."/>
            <person name="Zhang Y."/>
            <person name="Zimmer A.D."/>
            <person name="Quatrano R.S."/>
            <person name="Mayer K.F.X."/>
            <person name="Goodstein D."/>
            <person name="Casacuberta J.M."/>
            <person name="Vandepoele K."/>
            <person name="Reski R."/>
            <person name="Cuming A.C."/>
            <person name="Tuskan G.A."/>
            <person name="Maumus F."/>
            <person name="Salse J."/>
            <person name="Schmutz J."/>
            <person name="Rensing S.A."/>
        </authorList>
    </citation>
    <scope>NUCLEOTIDE SEQUENCE [LARGE SCALE GENOMIC DNA]</scope>
    <source>
        <strain evidence="2 3">cv. Gransden 2004</strain>
    </source>
</reference>
<dbReference type="Proteomes" id="UP000006727">
    <property type="component" value="Chromosome 24"/>
</dbReference>
<accession>A0A2K1IFH5</accession>
<evidence type="ECO:0000313" key="1">
    <source>
        <dbReference type="EMBL" id="PNR28026.1"/>
    </source>
</evidence>